<protein>
    <submittedName>
        <fullName evidence="3">Uncharacterized protein</fullName>
    </submittedName>
</protein>
<reference evidence="3 4" key="1">
    <citation type="journal article" date="2015" name="Fungal Genet. Biol.">
        <title>Evolution of novel wood decay mechanisms in Agaricales revealed by the genome sequences of Fistulina hepatica and Cylindrobasidium torrendii.</title>
        <authorList>
            <person name="Floudas D."/>
            <person name="Held B.W."/>
            <person name="Riley R."/>
            <person name="Nagy L.G."/>
            <person name="Koehler G."/>
            <person name="Ransdell A.S."/>
            <person name="Younus H."/>
            <person name="Chow J."/>
            <person name="Chiniquy J."/>
            <person name="Lipzen A."/>
            <person name="Tritt A."/>
            <person name="Sun H."/>
            <person name="Haridas S."/>
            <person name="LaButti K."/>
            <person name="Ohm R.A."/>
            <person name="Kues U."/>
            <person name="Blanchette R.A."/>
            <person name="Grigoriev I.V."/>
            <person name="Minto R.E."/>
            <person name="Hibbett D.S."/>
        </authorList>
    </citation>
    <scope>NUCLEOTIDE SEQUENCE [LARGE SCALE GENOMIC DNA]</scope>
    <source>
        <strain evidence="3 4">ATCC 64428</strain>
    </source>
</reference>
<keyword evidence="2" id="KW-0812">Transmembrane</keyword>
<name>A0A0D6ZZC3_9AGAR</name>
<evidence type="ECO:0000256" key="2">
    <source>
        <dbReference type="SAM" id="Phobius"/>
    </source>
</evidence>
<feature type="compositionally biased region" description="Low complexity" evidence="1">
    <location>
        <begin position="56"/>
        <end position="69"/>
    </location>
</feature>
<evidence type="ECO:0000313" key="4">
    <source>
        <dbReference type="Proteomes" id="UP000054144"/>
    </source>
</evidence>
<dbReference type="EMBL" id="KN882151">
    <property type="protein sequence ID" value="KIY42893.1"/>
    <property type="molecule type" value="Genomic_DNA"/>
</dbReference>
<keyword evidence="2" id="KW-0472">Membrane</keyword>
<accession>A0A0D6ZZC3</accession>
<sequence>MSFTNNSPSKGSALPTYDQATMPPHEQGGRGSPSPTREPPPPPPQSRSDYYYAVDTPSSSFGPSTGPPRFGGPTPLPVYVIPTHHEHELLQQAVARAWWRFLGAMCYAIIIWAAVGVIFGSNLEHWHRHH</sequence>
<keyword evidence="2" id="KW-1133">Transmembrane helix</keyword>
<dbReference type="AlphaFoldDB" id="A0A0D6ZZC3"/>
<feature type="compositionally biased region" description="Polar residues" evidence="1">
    <location>
        <begin position="1"/>
        <end position="10"/>
    </location>
</feature>
<dbReference type="OrthoDB" id="3259540at2759"/>
<gene>
    <name evidence="3" type="ORF">FISHEDRAFT_79031</name>
</gene>
<evidence type="ECO:0000256" key="1">
    <source>
        <dbReference type="SAM" id="MobiDB-lite"/>
    </source>
</evidence>
<proteinExistence type="predicted"/>
<feature type="compositionally biased region" description="Pro residues" evidence="1">
    <location>
        <begin position="36"/>
        <end position="45"/>
    </location>
</feature>
<evidence type="ECO:0000313" key="3">
    <source>
        <dbReference type="EMBL" id="KIY42893.1"/>
    </source>
</evidence>
<feature type="region of interest" description="Disordered" evidence="1">
    <location>
        <begin position="1"/>
        <end position="69"/>
    </location>
</feature>
<keyword evidence="4" id="KW-1185">Reference proteome</keyword>
<dbReference type="Proteomes" id="UP000054144">
    <property type="component" value="Unassembled WGS sequence"/>
</dbReference>
<organism evidence="3 4">
    <name type="scientific">Fistulina hepatica ATCC 64428</name>
    <dbReference type="NCBI Taxonomy" id="1128425"/>
    <lineage>
        <taxon>Eukaryota</taxon>
        <taxon>Fungi</taxon>
        <taxon>Dikarya</taxon>
        <taxon>Basidiomycota</taxon>
        <taxon>Agaricomycotina</taxon>
        <taxon>Agaricomycetes</taxon>
        <taxon>Agaricomycetidae</taxon>
        <taxon>Agaricales</taxon>
        <taxon>Fistulinaceae</taxon>
        <taxon>Fistulina</taxon>
    </lineage>
</organism>
<feature type="transmembrane region" description="Helical" evidence="2">
    <location>
        <begin position="97"/>
        <end position="120"/>
    </location>
</feature>